<dbReference type="GeneID" id="13013104"/>
<evidence type="ECO:0000256" key="1">
    <source>
        <dbReference type="ARBA" id="ARBA00004651"/>
    </source>
</evidence>
<accession>I3TEM3</accession>
<keyword evidence="6 7" id="KW-0472">Membrane</keyword>
<keyword evidence="5 7" id="KW-1133">Transmembrane helix</keyword>
<evidence type="ECO:0000256" key="5">
    <source>
        <dbReference type="ARBA" id="ARBA00022989"/>
    </source>
</evidence>
<feature type="transmembrane region" description="Helical" evidence="7">
    <location>
        <begin position="185"/>
        <end position="204"/>
    </location>
</feature>
<evidence type="ECO:0000256" key="4">
    <source>
        <dbReference type="ARBA" id="ARBA00022692"/>
    </source>
</evidence>
<dbReference type="PANTHER" id="PTHR34229:SF1">
    <property type="entry name" value="METAL TRANSPORT PROTEIN HI_1621-RELATED"/>
    <property type="match status" value="1"/>
</dbReference>
<dbReference type="GO" id="GO:0005886">
    <property type="term" value="C:plasma membrane"/>
    <property type="evidence" value="ECO:0007669"/>
    <property type="project" value="UniProtKB-SubCell"/>
</dbReference>
<dbReference type="eggNOG" id="arCOG02248">
    <property type="taxonomic scope" value="Archaea"/>
</dbReference>
<feature type="transmembrane region" description="Helical" evidence="7">
    <location>
        <begin position="105"/>
        <end position="125"/>
    </location>
</feature>
<evidence type="ECO:0000256" key="3">
    <source>
        <dbReference type="ARBA" id="ARBA00022475"/>
    </source>
</evidence>
<keyword evidence="4 7" id="KW-0812">Transmembrane</keyword>
<dbReference type="AlphaFoldDB" id="I3TEM3"/>
<dbReference type="KEGG" id="thg:TCELL_0787"/>
<dbReference type="InParanoid" id="I3TEM3"/>
<dbReference type="Pfam" id="PF01891">
    <property type="entry name" value="CbiM"/>
    <property type="match status" value="1"/>
</dbReference>
<comment type="subcellular location">
    <subcellularLocation>
        <location evidence="1">Cell membrane</location>
        <topology evidence="1">Multi-pass membrane protein</topology>
    </subcellularLocation>
</comment>
<dbReference type="Proteomes" id="UP000005270">
    <property type="component" value="Chromosome"/>
</dbReference>
<dbReference type="STRING" id="1184251.TCELL_0787"/>
<evidence type="ECO:0000256" key="6">
    <source>
        <dbReference type="ARBA" id="ARBA00023136"/>
    </source>
</evidence>
<keyword evidence="9" id="KW-1185">Reference proteome</keyword>
<dbReference type="OrthoDB" id="30946at2157"/>
<keyword evidence="3" id="KW-1003">Cell membrane</keyword>
<evidence type="ECO:0000256" key="7">
    <source>
        <dbReference type="SAM" id="Phobius"/>
    </source>
</evidence>
<protein>
    <submittedName>
        <fullName evidence="8">Cobalamin (Vitamin B12) biosynthesis CbiM protein</fullName>
    </submittedName>
</protein>
<reference evidence="8 9" key="1">
    <citation type="journal article" date="2012" name="J. Bacteriol.">
        <title>Complete genome sequence of the hyperthermophilic cellulolytic Crenarchaeon 'Thermogladius cellulolyticus' 1633.</title>
        <authorList>
            <person name="Mardanov A.V."/>
            <person name="Kochetkova T.V."/>
            <person name="Beletsky A.V."/>
            <person name="Bonch-Osmolovskaya E.A."/>
            <person name="Ravin N.V."/>
            <person name="Skryabin K.G."/>
        </authorList>
    </citation>
    <scope>NUCLEOTIDE SEQUENCE [LARGE SCALE GENOMIC DNA]</scope>
    <source>
        <strain evidence="9">DSM 22663 / VKM B-2946 / 1633</strain>
    </source>
</reference>
<gene>
    <name evidence="8" type="ordered locus">TCELL_0787</name>
</gene>
<organism evidence="8 9">
    <name type="scientific">Thermogladius calderae (strain DSM 22663 / VKM B-2946 / 1633)</name>
    <dbReference type="NCBI Taxonomy" id="1184251"/>
    <lineage>
        <taxon>Archaea</taxon>
        <taxon>Thermoproteota</taxon>
        <taxon>Thermoprotei</taxon>
        <taxon>Desulfurococcales</taxon>
        <taxon>Desulfurococcaceae</taxon>
        <taxon>Thermogladius</taxon>
    </lineage>
</organism>
<dbReference type="GO" id="GO:0000041">
    <property type="term" value="P:transition metal ion transport"/>
    <property type="evidence" value="ECO:0007669"/>
    <property type="project" value="InterPro"/>
</dbReference>
<evidence type="ECO:0000313" key="9">
    <source>
        <dbReference type="Proteomes" id="UP000005270"/>
    </source>
</evidence>
<sequence>MHIPDGYLDLWSSLATYALAGIYFIASTKLGKLRLSPSEVSEATALAALIFVAQMLNWPIPGGTSLHFVGGALAGIILGPFKGSLVIAIVLLVQCLVFHDGGITALGANIINMAIIDVWAGYLVYRLAYKALSPKLGDAKSGFVGGLIGGWLGLTLAGSACGVEIGLSPSFPYGVFITVPIMGGWHAALGVVEGVITGLVVYYLKLRHPEVIKS</sequence>
<dbReference type="EMBL" id="CP003531">
    <property type="protein sequence ID" value="AFK51211.1"/>
    <property type="molecule type" value="Genomic_DNA"/>
</dbReference>
<evidence type="ECO:0000256" key="2">
    <source>
        <dbReference type="ARBA" id="ARBA00022448"/>
    </source>
</evidence>
<keyword evidence="2" id="KW-0813">Transport</keyword>
<evidence type="ECO:0000313" key="8">
    <source>
        <dbReference type="EMBL" id="AFK51211.1"/>
    </source>
</evidence>
<dbReference type="InterPro" id="IPR002751">
    <property type="entry name" value="CbiM/NikMN"/>
</dbReference>
<dbReference type="HOGENOM" id="CLU_052508_2_1_2"/>
<dbReference type="RefSeq" id="WP_014737461.1">
    <property type="nucleotide sequence ID" value="NC_017954.1"/>
</dbReference>
<dbReference type="Gene3D" id="1.10.1760.20">
    <property type="match status" value="1"/>
</dbReference>
<proteinExistence type="predicted"/>
<feature type="transmembrane region" description="Helical" evidence="7">
    <location>
        <begin position="14"/>
        <end position="31"/>
    </location>
</feature>
<dbReference type="PANTHER" id="PTHR34229">
    <property type="entry name" value="METAL TRANSPORT PROTEIN HI_1621-RELATED"/>
    <property type="match status" value="1"/>
</dbReference>
<name>I3TEM3_THEC1</name>
<feature type="transmembrane region" description="Helical" evidence="7">
    <location>
        <begin position="66"/>
        <end position="93"/>
    </location>
</feature>